<keyword evidence="2" id="KW-0378">Hydrolase</keyword>
<dbReference type="PANTHER" id="PTHR43798:SF33">
    <property type="entry name" value="HYDROLASE, PUTATIVE (AFU_ORTHOLOGUE AFUA_2G14860)-RELATED"/>
    <property type="match status" value="1"/>
</dbReference>
<evidence type="ECO:0000313" key="2">
    <source>
        <dbReference type="EMBL" id="UXE60672.1"/>
    </source>
</evidence>
<accession>A0A977PVP0</accession>
<evidence type="ECO:0000259" key="1">
    <source>
        <dbReference type="Pfam" id="PF00561"/>
    </source>
</evidence>
<dbReference type="Gene3D" id="3.40.50.1820">
    <property type="entry name" value="alpha/beta hydrolase"/>
    <property type="match status" value="1"/>
</dbReference>
<dbReference type="AlphaFoldDB" id="A0A977PVP0"/>
<gene>
    <name evidence="2" type="ORF">KA717_35045</name>
</gene>
<feature type="domain" description="AB hydrolase-1" evidence="1">
    <location>
        <begin position="26"/>
        <end position="197"/>
    </location>
</feature>
<dbReference type="EMBL" id="CP073041">
    <property type="protein sequence ID" value="UXE60672.1"/>
    <property type="molecule type" value="Genomic_DNA"/>
</dbReference>
<dbReference type="GO" id="GO:0016020">
    <property type="term" value="C:membrane"/>
    <property type="evidence" value="ECO:0007669"/>
    <property type="project" value="TreeGrafter"/>
</dbReference>
<dbReference type="InterPro" id="IPR029058">
    <property type="entry name" value="AB_hydrolase_fold"/>
</dbReference>
<reference evidence="2" key="1">
    <citation type="submission" date="2021-04" db="EMBL/GenBank/DDBJ databases">
        <title>Genome sequence of Woronichinia naegeliana from Washington state freshwater lake bloom.</title>
        <authorList>
            <person name="Dreher T.W."/>
        </authorList>
    </citation>
    <scope>NUCLEOTIDE SEQUENCE</scope>
    <source>
        <strain evidence="2">WA131</strain>
    </source>
</reference>
<dbReference type="SUPFAM" id="SSF53474">
    <property type="entry name" value="alpha/beta-Hydrolases"/>
    <property type="match status" value="1"/>
</dbReference>
<dbReference type="GO" id="GO:0046464">
    <property type="term" value="P:acylglycerol catabolic process"/>
    <property type="evidence" value="ECO:0007669"/>
    <property type="project" value="TreeGrafter"/>
</dbReference>
<dbReference type="GO" id="GO:0047372">
    <property type="term" value="F:monoacylglycerol lipase activity"/>
    <property type="evidence" value="ECO:0007669"/>
    <property type="project" value="TreeGrafter"/>
</dbReference>
<organism evidence="2">
    <name type="scientific">Woronichinia naegeliana WA131</name>
    <dbReference type="NCBI Taxonomy" id="2824559"/>
    <lineage>
        <taxon>Bacteria</taxon>
        <taxon>Bacillati</taxon>
        <taxon>Cyanobacteriota</taxon>
        <taxon>Cyanophyceae</taxon>
        <taxon>Synechococcales</taxon>
        <taxon>Coelosphaeriaceae</taxon>
        <taxon>Woronichinia</taxon>
    </lineage>
</organism>
<name>A0A977PVP0_9CYAN</name>
<dbReference type="PANTHER" id="PTHR43798">
    <property type="entry name" value="MONOACYLGLYCEROL LIPASE"/>
    <property type="match status" value="1"/>
</dbReference>
<dbReference type="InterPro" id="IPR050266">
    <property type="entry name" value="AB_hydrolase_sf"/>
</dbReference>
<sequence length="278" mass="31955">MPFIRQTFSSQGIIISTLEWSQGKTPLLCLHGLGDQSLVWSSLGDFLAPSYHILAPDLRGHGESSKPPTGYYFENYLDDLKYLMAQREWNSAHIVAHSWAAKLACIWATQEPERFRSLTLVDPFFIGQIPPIFKLTFPLLYKVLSFLKLSQSFSSYTAIESKARQLPEYQGWSPLQQQVFQASIEEKADGTWSSKFVQQARDEVFEEVMTVAGLTQPLTIPILLIQPSRGVNRTAWQLKPYQQYLKNLEIQKMPGNHWSFMVNTDDFNVRVAHFLERF</sequence>
<proteinExistence type="predicted"/>
<dbReference type="InterPro" id="IPR000073">
    <property type="entry name" value="AB_hydrolase_1"/>
</dbReference>
<dbReference type="InterPro" id="IPR000639">
    <property type="entry name" value="Epox_hydrolase-like"/>
</dbReference>
<dbReference type="KEGG" id="wna:KA717_35045"/>
<protein>
    <submittedName>
        <fullName evidence="2">Alpha/beta hydrolase</fullName>
    </submittedName>
</protein>
<dbReference type="Pfam" id="PF00561">
    <property type="entry name" value="Abhydrolase_1"/>
    <property type="match status" value="1"/>
</dbReference>
<dbReference type="PRINTS" id="PR00412">
    <property type="entry name" value="EPOXHYDRLASE"/>
</dbReference>
<dbReference type="Proteomes" id="UP001065613">
    <property type="component" value="Chromosome"/>
</dbReference>